<protein>
    <submittedName>
        <fullName evidence="2">Uncharacterized protein</fullName>
    </submittedName>
</protein>
<dbReference type="Proteomes" id="UP001060895">
    <property type="component" value="Unassembled WGS sequence"/>
</dbReference>
<sequence length="140" mass="15457">MDAVDRAIPGPQIEIIVDRRALRQIFLDRPPLAAGRQDIHQSVDDLAQSDAPFAAPGRTLRGFSNPPSAGSLADRRAEGTVRAPKENLLWVRVFETVEEFRQALLEFRDPYNETRLLERHGFLSPNAVCAGALSNVARAA</sequence>
<evidence type="ECO:0000313" key="3">
    <source>
        <dbReference type="Proteomes" id="UP001060895"/>
    </source>
</evidence>
<proteinExistence type="predicted"/>
<organism evidence="2 3">
    <name type="scientific">Gluconacetobacter sacchari DSM 12717</name>
    <dbReference type="NCBI Taxonomy" id="1307940"/>
    <lineage>
        <taxon>Bacteria</taxon>
        <taxon>Pseudomonadati</taxon>
        <taxon>Pseudomonadota</taxon>
        <taxon>Alphaproteobacteria</taxon>
        <taxon>Acetobacterales</taxon>
        <taxon>Acetobacteraceae</taxon>
        <taxon>Gluconacetobacter</taxon>
    </lineage>
</organism>
<keyword evidence="3" id="KW-1185">Reference proteome</keyword>
<evidence type="ECO:0000313" key="2">
    <source>
        <dbReference type="EMBL" id="GBQ25348.1"/>
    </source>
</evidence>
<feature type="region of interest" description="Disordered" evidence="1">
    <location>
        <begin position="51"/>
        <end position="78"/>
    </location>
</feature>
<gene>
    <name evidence="2" type="ORF">AA12717_2034</name>
</gene>
<evidence type="ECO:0000256" key="1">
    <source>
        <dbReference type="SAM" id="MobiDB-lite"/>
    </source>
</evidence>
<accession>A0ABQ0P7B6</accession>
<name>A0ABQ0P7B6_9PROT</name>
<comment type="caution">
    <text evidence="2">The sequence shown here is derived from an EMBL/GenBank/DDBJ whole genome shotgun (WGS) entry which is preliminary data.</text>
</comment>
<reference evidence="2" key="1">
    <citation type="submission" date="2013-04" db="EMBL/GenBank/DDBJ databases">
        <title>The genome sequencing project of 58 acetic acid bacteria.</title>
        <authorList>
            <person name="Okamoto-Kainuma A."/>
            <person name="Ishikawa M."/>
            <person name="Umino S."/>
            <person name="Koizumi Y."/>
            <person name="Shiwa Y."/>
            <person name="Yoshikawa H."/>
            <person name="Matsutani M."/>
            <person name="Matsushita K."/>
        </authorList>
    </citation>
    <scope>NUCLEOTIDE SEQUENCE</scope>
    <source>
        <strain evidence="2">DSM 12717</strain>
    </source>
</reference>
<dbReference type="EMBL" id="BAQP01000140">
    <property type="protein sequence ID" value="GBQ25348.1"/>
    <property type="molecule type" value="Genomic_DNA"/>
</dbReference>